<dbReference type="Pfam" id="PF00230">
    <property type="entry name" value="MIP"/>
    <property type="match status" value="1"/>
</dbReference>
<dbReference type="Gene3D" id="1.20.1080.10">
    <property type="entry name" value="Glycerol uptake facilitator protein"/>
    <property type="match status" value="2"/>
</dbReference>
<dbReference type="eggNOG" id="COG0394">
    <property type="taxonomic scope" value="Bacteria"/>
</dbReference>
<organism evidence="10 11">
    <name type="scientific">Salinispora tropica (strain ATCC BAA-916 / DSM 44818 / JCM 13857 / NBRC 105044 / CNB-440)</name>
    <dbReference type="NCBI Taxonomy" id="369723"/>
    <lineage>
        <taxon>Bacteria</taxon>
        <taxon>Bacillati</taxon>
        <taxon>Actinomycetota</taxon>
        <taxon>Actinomycetes</taxon>
        <taxon>Micromonosporales</taxon>
        <taxon>Micromonosporaceae</taxon>
        <taxon>Salinispora</taxon>
    </lineage>
</organism>
<comment type="subcellular location">
    <subcellularLocation>
        <location evidence="1">Membrane</location>
        <topology evidence="1">Multi-pass membrane protein</topology>
    </subcellularLocation>
</comment>
<dbReference type="eggNOG" id="COG0580">
    <property type="taxonomic scope" value="Bacteria"/>
</dbReference>
<dbReference type="InterPro" id="IPR023485">
    <property type="entry name" value="Ptyr_pPase"/>
</dbReference>
<protein>
    <submittedName>
        <fullName evidence="10">Low molecular weight phosphotyrosine protein phosphatase</fullName>
    </submittedName>
</protein>
<feature type="transmembrane region" description="Helical" evidence="8">
    <location>
        <begin position="50"/>
        <end position="72"/>
    </location>
</feature>
<keyword evidence="11" id="KW-1185">Reference proteome</keyword>
<evidence type="ECO:0000256" key="1">
    <source>
        <dbReference type="ARBA" id="ARBA00004141"/>
    </source>
</evidence>
<keyword evidence="6" id="KW-0813">Transport</keyword>
<dbReference type="InterPro" id="IPR000425">
    <property type="entry name" value="MIP"/>
</dbReference>
<feature type="transmembrane region" description="Helical" evidence="8">
    <location>
        <begin position="203"/>
        <end position="223"/>
    </location>
</feature>
<evidence type="ECO:0000256" key="4">
    <source>
        <dbReference type="ARBA" id="ARBA00022989"/>
    </source>
</evidence>
<feature type="transmembrane region" description="Helical" evidence="8">
    <location>
        <begin position="129"/>
        <end position="150"/>
    </location>
</feature>
<evidence type="ECO:0000313" key="11">
    <source>
        <dbReference type="Proteomes" id="UP000000235"/>
    </source>
</evidence>
<dbReference type="Gene3D" id="3.40.50.2300">
    <property type="match status" value="1"/>
</dbReference>
<dbReference type="GO" id="GO:0046685">
    <property type="term" value="P:response to arsenic-containing substance"/>
    <property type="evidence" value="ECO:0007669"/>
    <property type="project" value="UniProtKB-KW"/>
</dbReference>
<evidence type="ECO:0000256" key="5">
    <source>
        <dbReference type="ARBA" id="ARBA00023136"/>
    </source>
</evidence>
<dbReference type="PATRIC" id="fig|369723.5.peg.1476"/>
<dbReference type="GO" id="GO:0015267">
    <property type="term" value="F:channel activity"/>
    <property type="evidence" value="ECO:0007669"/>
    <property type="project" value="InterPro"/>
</dbReference>
<evidence type="ECO:0000256" key="8">
    <source>
        <dbReference type="SAM" id="Phobius"/>
    </source>
</evidence>
<sequence>MTSTLRRRLLAEFTGTALLVTAVVSSGIMATTLAPDDVGLQLLANSITTAFTLGTLILIFGPVSGAHFNPVVSAADWFLGRRSGTGLTAGSLGAYGAAQILGGIAGAVLAHLMFDLAAIDFAGKERAAWHLWVGEVVATSGLVLLIFALARSGRASVAPAAVGAYIGAASWFTSSTSFANPAVTIGRAFSDTFAGIAPTSVPGFILAQLAGLALGVGLLTALYPDAGAAADQVVVPAEPAATGNQGPPTRRADRRRPLVRSSPSSHQIDEERLGVDRPTVLFICVHDAAGSQMAAGWLRHLAGDTVEVRSAGSAPARQIDPAAAVAMWEVGIDITGQVPALLRYATAASADVIITIGRDSDFPDFPGESYENWSLDDPAGPGVEAIRPIRDELRDRVEHLIAELRPTA</sequence>
<dbReference type="PANTHER" id="PTHR43428">
    <property type="entry name" value="ARSENATE REDUCTASE"/>
    <property type="match status" value="1"/>
</dbReference>
<evidence type="ECO:0000313" key="10">
    <source>
        <dbReference type="EMBL" id="ABP53913.1"/>
    </source>
</evidence>
<dbReference type="PRINTS" id="PR00783">
    <property type="entry name" value="MINTRINSICP"/>
</dbReference>
<accession>A4X4W3</accession>
<keyword evidence="4 8" id="KW-1133">Transmembrane helix</keyword>
<dbReference type="PANTHER" id="PTHR43428:SF1">
    <property type="entry name" value="ARSENATE REDUCTASE"/>
    <property type="match status" value="1"/>
</dbReference>
<dbReference type="EMBL" id="CP000667">
    <property type="protein sequence ID" value="ABP53913.1"/>
    <property type="molecule type" value="Genomic_DNA"/>
</dbReference>
<dbReference type="KEGG" id="stp:Strop_1447"/>
<proteinExistence type="inferred from homology"/>
<feature type="transmembrane region" description="Helical" evidence="8">
    <location>
        <begin position="162"/>
        <end position="183"/>
    </location>
</feature>
<dbReference type="Proteomes" id="UP000000235">
    <property type="component" value="Chromosome"/>
</dbReference>
<feature type="domain" description="Phosphotyrosine protein phosphatase I" evidence="9">
    <location>
        <begin position="278"/>
        <end position="403"/>
    </location>
</feature>
<evidence type="ECO:0000259" key="9">
    <source>
        <dbReference type="SMART" id="SM00226"/>
    </source>
</evidence>
<dbReference type="SMART" id="SM00226">
    <property type="entry name" value="LMWPc"/>
    <property type="match status" value="1"/>
</dbReference>
<evidence type="ECO:0000256" key="7">
    <source>
        <dbReference type="SAM" id="MobiDB-lite"/>
    </source>
</evidence>
<dbReference type="AlphaFoldDB" id="A4X4W3"/>
<keyword evidence="5 8" id="KW-0472">Membrane</keyword>
<dbReference type="InterPro" id="IPR036196">
    <property type="entry name" value="Ptyr_pPase_sf"/>
</dbReference>
<comment type="similarity">
    <text evidence="6">Belongs to the MIP/aquaporin (TC 1.A.8) family.</text>
</comment>
<dbReference type="SUPFAM" id="SSF81338">
    <property type="entry name" value="Aquaporin-like"/>
    <property type="match status" value="1"/>
</dbReference>
<dbReference type="InterPro" id="IPR023271">
    <property type="entry name" value="Aquaporin-like"/>
</dbReference>
<name>A4X4W3_SALTO</name>
<evidence type="ECO:0000256" key="6">
    <source>
        <dbReference type="RuleBase" id="RU000477"/>
    </source>
</evidence>
<dbReference type="RefSeq" id="WP_011905345.1">
    <property type="nucleotide sequence ID" value="NC_009380.1"/>
</dbReference>
<reference evidence="11" key="1">
    <citation type="journal article" date="2007" name="Proc. Natl. Acad. Sci. U.S.A.">
        <title>Genome sequencing reveals complex secondary metabolome in the marine actinomycete Salinispora tropica.</title>
        <authorList>
            <person name="Udwary D.W."/>
            <person name="Zeigler L."/>
            <person name="Asolkar R.N."/>
            <person name="Singan V."/>
            <person name="Lapidus A."/>
            <person name="Fenical W."/>
            <person name="Jensen P.R."/>
            <person name="Moore B.S."/>
        </authorList>
    </citation>
    <scope>NUCLEOTIDE SEQUENCE [LARGE SCALE GENOMIC DNA]</scope>
    <source>
        <strain evidence="11">ATCC BAA-916 / DSM 44818 / CNB-440</strain>
    </source>
</reference>
<dbReference type="HOGENOM" id="CLU_674201_0_0_11"/>
<keyword evidence="3" id="KW-0059">Arsenical resistance</keyword>
<dbReference type="STRING" id="369723.Strop_1447"/>
<dbReference type="Pfam" id="PF01451">
    <property type="entry name" value="LMWPc"/>
    <property type="match status" value="1"/>
</dbReference>
<dbReference type="GO" id="GO:0016020">
    <property type="term" value="C:membrane"/>
    <property type="evidence" value="ECO:0007669"/>
    <property type="project" value="UniProtKB-SubCell"/>
</dbReference>
<feature type="transmembrane region" description="Helical" evidence="8">
    <location>
        <begin position="92"/>
        <end position="114"/>
    </location>
</feature>
<dbReference type="SUPFAM" id="SSF52788">
    <property type="entry name" value="Phosphotyrosine protein phosphatases I"/>
    <property type="match status" value="1"/>
</dbReference>
<gene>
    <name evidence="10" type="ordered locus">Strop_1447</name>
</gene>
<evidence type="ECO:0000256" key="3">
    <source>
        <dbReference type="ARBA" id="ARBA00022849"/>
    </source>
</evidence>
<keyword evidence="2 6" id="KW-0812">Transmembrane</keyword>
<feature type="region of interest" description="Disordered" evidence="7">
    <location>
        <begin position="238"/>
        <end position="270"/>
    </location>
</feature>
<feature type="transmembrane region" description="Helical" evidence="8">
    <location>
        <begin position="9"/>
        <end position="30"/>
    </location>
</feature>
<evidence type="ECO:0000256" key="2">
    <source>
        <dbReference type="ARBA" id="ARBA00022692"/>
    </source>
</evidence>